<dbReference type="AlphaFoldDB" id="A0A316UUD6"/>
<name>A0A316UUD6_9BASI</name>
<sequence length="196" mass="21138">MEDDELQAIRRARMQQLQQQGGGGGGAGSQGPSSSFLSQLGGKQGGGARRGAGDDDDDGGEGSQDQGQRMAQMEEQKRQMLSTILDSDARERLSRISLVKPQKAQGITNLIIQMAQSGQIRQRINEAQLVDLLEQVERGDGSGGAGPKITVSLARRQRDASQQLITSFFAHTYNSTIAKRQASTMMTMTLICDRLA</sequence>
<dbReference type="PANTHER" id="PTHR10840:SF0">
    <property type="entry name" value="PROGRAMMED CELL DEATH PROTEIN 5"/>
    <property type="match status" value="1"/>
</dbReference>
<dbReference type="STRING" id="1569628.A0A316UUD6"/>
<feature type="compositionally biased region" description="Low complexity" evidence="2">
    <location>
        <begin position="30"/>
        <end position="41"/>
    </location>
</feature>
<dbReference type="InterPro" id="IPR036883">
    <property type="entry name" value="PDCD5-like_sf"/>
</dbReference>
<dbReference type="GeneID" id="37029537"/>
<dbReference type="Gene3D" id="1.10.8.140">
    <property type="entry name" value="PDCD5-like"/>
    <property type="match status" value="1"/>
</dbReference>
<dbReference type="EMBL" id="KZ819665">
    <property type="protein sequence ID" value="PWN28408.1"/>
    <property type="molecule type" value="Genomic_DNA"/>
</dbReference>
<dbReference type="SUPFAM" id="SSF46950">
    <property type="entry name" value="Double-stranded DNA-binding domain"/>
    <property type="match status" value="1"/>
</dbReference>
<dbReference type="RefSeq" id="XP_025363020.1">
    <property type="nucleotide sequence ID" value="XM_025507714.1"/>
</dbReference>
<proteinExistence type="inferred from homology"/>
<dbReference type="InterPro" id="IPR002836">
    <property type="entry name" value="PDCD5-like"/>
</dbReference>
<organism evidence="3 4">
    <name type="scientific">Jaminaea rosea</name>
    <dbReference type="NCBI Taxonomy" id="1569628"/>
    <lineage>
        <taxon>Eukaryota</taxon>
        <taxon>Fungi</taxon>
        <taxon>Dikarya</taxon>
        <taxon>Basidiomycota</taxon>
        <taxon>Ustilaginomycotina</taxon>
        <taxon>Exobasidiomycetes</taxon>
        <taxon>Microstromatales</taxon>
        <taxon>Microstromatales incertae sedis</taxon>
        <taxon>Jaminaea</taxon>
    </lineage>
</organism>
<dbReference type="GO" id="GO:0005829">
    <property type="term" value="C:cytosol"/>
    <property type="evidence" value="ECO:0007669"/>
    <property type="project" value="TreeGrafter"/>
</dbReference>
<dbReference type="Proteomes" id="UP000245884">
    <property type="component" value="Unassembled WGS sequence"/>
</dbReference>
<comment type="similarity">
    <text evidence="1">Belongs to the PDCD5 family.</text>
</comment>
<keyword evidence="4" id="KW-1185">Reference proteome</keyword>
<evidence type="ECO:0000313" key="3">
    <source>
        <dbReference type="EMBL" id="PWN28408.1"/>
    </source>
</evidence>
<feature type="compositionally biased region" description="Gly residues" evidence="2">
    <location>
        <begin position="20"/>
        <end position="29"/>
    </location>
</feature>
<reference evidence="3 4" key="1">
    <citation type="journal article" date="2018" name="Mol. Biol. Evol.">
        <title>Broad Genomic Sampling Reveals a Smut Pathogenic Ancestry of the Fungal Clade Ustilaginomycotina.</title>
        <authorList>
            <person name="Kijpornyongpan T."/>
            <person name="Mondo S.J."/>
            <person name="Barry K."/>
            <person name="Sandor L."/>
            <person name="Lee J."/>
            <person name="Lipzen A."/>
            <person name="Pangilinan J."/>
            <person name="LaButti K."/>
            <person name="Hainaut M."/>
            <person name="Henrissat B."/>
            <person name="Grigoriev I.V."/>
            <person name="Spatafora J.W."/>
            <person name="Aime M.C."/>
        </authorList>
    </citation>
    <scope>NUCLEOTIDE SEQUENCE [LARGE SCALE GENOMIC DNA]</scope>
    <source>
        <strain evidence="3 4">MCA 5214</strain>
    </source>
</reference>
<dbReference type="Pfam" id="PF01984">
    <property type="entry name" value="dsDNA_bind"/>
    <property type="match status" value="1"/>
</dbReference>
<evidence type="ECO:0000256" key="1">
    <source>
        <dbReference type="ARBA" id="ARBA00010490"/>
    </source>
</evidence>
<protein>
    <recommendedName>
        <fullName evidence="5">DNA-binding TFAR19-related protein</fullName>
    </recommendedName>
</protein>
<gene>
    <name evidence="3" type="ORF">BDZ90DRAFT_250894</name>
</gene>
<feature type="region of interest" description="Disordered" evidence="2">
    <location>
        <begin position="1"/>
        <end position="78"/>
    </location>
</feature>
<dbReference type="GO" id="GO:0003677">
    <property type="term" value="F:DNA binding"/>
    <property type="evidence" value="ECO:0007669"/>
    <property type="project" value="InterPro"/>
</dbReference>
<evidence type="ECO:0000256" key="2">
    <source>
        <dbReference type="SAM" id="MobiDB-lite"/>
    </source>
</evidence>
<dbReference type="PANTHER" id="PTHR10840">
    <property type="entry name" value="PROGRAMMED CELL DEATH PROTEIN 5"/>
    <property type="match status" value="1"/>
</dbReference>
<dbReference type="GO" id="GO:0005634">
    <property type="term" value="C:nucleus"/>
    <property type="evidence" value="ECO:0007669"/>
    <property type="project" value="TreeGrafter"/>
</dbReference>
<accession>A0A316UUD6</accession>
<evidence type="ECO:0008006" key="5">
    <source>
        <dbReference type="Google" id="ProtNLM"/>
    </source>
</evidence>
<evidence type="ECO:0000313" key="4">
    <source>
        <dbReference type="Proteomes" id="UP000245884"/>
    </source>
</evidence>
<dbReference type="OrthoDB" id="10252486at2759"/>